<dbReference type="AlphaFoldDB" id="V4TXS6"/>
<accession>V4TXS6</accession>
<dbReference type="PANTHER" id="PTHR46354:SF9">
    <property type="entry name" value="PROTEIN INAPERTURATE POLLEN1"/>
    <property type="match status" value="1"/>
</dbReference>
<dbReference type="InterPro" id="IPR025422">
    <property type="entry name" value="TGA_domain"/>
</dbReference>
<sequence length="128" mass="15283">HFLFYYDALDIATTQENPPKLLFPSWCNSLEIPFLFLRDLHPCVFTNLVRSLLDEESEEEKEDDDDEFFDNRLWHVFMAWRNMSKNLMSQIEQIECGLRLMVLALIGRIKKVQSRFVGRIADTMVLWH</sequence>
<evidence type="ECO:0000313" key="3">
    <source>
        <dbReference type="Proteomes" id="UP000030687"/>
    </source>
</evidence>
<organism evidence="2 3">
    <name type="scientific">Citrus clementina</name>
    <name type="common">Clementine</name>
    <name type="synonym">Citrus deliciosa x Citrus sinensis</name>
    <dbReference type="NCBI Taxonomy" id="85681"/>
    <lineage>
        <taxon>Eukaryota</taxon>
        <taxon>Viridiplantae</taxon>
        <taxon>Streptophyta</taxon>
        <taxon>Embryophyta</taxon>
        <taxon>Tracheophyta</taxon>
        <taxon>Spermatophyta</taxon>
        <taxon>Magnoliopsida</taxon>
        <taxon>eudicotyledons</taxon>
        <taxon>Gunneridae</taxon>
        <taxon>Pentapetalae</taxon>
        <taxon>rosids</taxon>
        <taxon>malvids</taxon>
        <taxon>Sapindales</taxon>
        <taxon>Rutaceae</taxon>
        <taxon>Aurantioideae</taxon>
        <taxon>Citrus</taxon>
    </lineage>
</organism>
<keyword evidence="3" id="KW-1185">Reference proteome</keyword>
<dbReference type="Proteomes" id="UP000030687">
    <property type="component" value="Unassembled WGS sequence"/>
</dbReference>
<protein>
    <recommendedName>
        <fullName evidence="1">DOG1 domain-containing protein</fullName>
    </recommendedName>
</protein>
<gene>
    <name evidence="2" type="ORF">CICLE_v10023898mg</name>
</gene>
<feature type="domain" description="DOG1" evidence="1">
    <location>
        <begin position="1"/>
        <end position="128"/>
    </location>
</feature>
<dbReference type="PROSITE" id="PS51806">
    <property type="entry name" value="DOG1"/>
    <property type="match status" value="1"/>
</dbReference>
<dbReference type="GO" id="GO:0043565">
    <property type="term" value="F:sequence-specific DNA binding"/>
    <property type="evidence" value="ECO:0007669"/>
    <property type="project" value="InterPro"/>
</dbReference>
<evidence type="ECO:0000259" key="1">
    <source>
        <dbReference type="PROSITE" id="PS51806"/>
    </source>
</evidence>
<evidence type="ECO:0000313" key="2">
    <source>
        <dbReference type="EMBL" id="ESR56540.1"/>
    </source>
</evidence>
<dbReference type="Gramene" id="ESR56540">
    <property type="protein sequence ID" value="ESR56540"/>
    <property type="gene ID" value="CICLE_v10023898mg"/>
</dbReference>
<dbReference type="Pfam" id="PF14144">
    <property type="entry name" value="DOG1"/>
    <property type="match status" value="1"/>
</dbReference>
<dbReference type="InParanoid" id="V4TXS6"/>
<dbReference type="eggNOG" id="ENOG502R2CB">
    <property type="taxonomic scope" value="Eukaryota"/>
</dbReference>
<name>V4TXS6_CITCL</name>
<dbReference type="KEGG" id="cic:CICLE_v10023898mg"/>
<reference evidence="2 3" key="1">
    <citation type="submission" date="2013-10" db="EMBL/GenBank/DDBJ databases">
        <authorList>
            <consortium name="International Citrus Genome Consortium"/>
            <person name="Jenkins J."/>
            <person name="Schmutz J."/>
            <person name="Prochnik S."/>
            <person name="Rokhsar D."/>
            <person name="Gmitter F."/>
            <person name="Ollitrault P."/>
            <person name="Machado M."/>
            <person name="Talon M."/>
            <person name="Wincker P."/>
            <person name="Jaillon O."/>
            <person name="Morgante M."/>
        </authorList>
    </citation>
    <scope>NUCLEOTIDE SEQUENCE</scope>
    <source>
        <strain evidence="3">cv. Clemenules</strain>
    </source>
</reference>
<dbReference type="EMBL" id="KI536661">
    <property type="protein sequence ID" value="ESR56540.1"/>
    <property type="molecule type" value="Genomic_DNA"/>
</dbReference>
<proteinExistence type="predicted"/>
<dbReference type="InterPro" id="IPR051886">
    <property type="entry name" value="Seed_Dev/Stress_Resp_Reg"/>
</dbReference>
<dbReference type="PANTHER" id="PTHR46354">
    <property type="entry name" value="DOG1 DOMAIN-CONTAINING PROTEIN"/>
    <property type="match status" value="1"/>
</dbReference>
<dbReference type="GO" id="GO:0006351">
    <property type="term" value="P:DNA-templated transcription"/>
    <property type="evidence" value="ECO:0007669"/>
    <property type="project" value="InterPro"/>
</dbReference>
<feature type="non-terminal residue" evidence="2">
    <location>
        <position position="1"/>
    </location>
</feature>